<organism evidence="1 2">
    <name type="scientific">Belliella aquatica</name>
    <dbReference type="NCBI Taxonomy" id="1323734"/>
    <lineage>
        <taxon>Bacteria</taxon>
        <taxon>Pseudomonadati</taxon>
        <taxon>Bacteroidota</taxon>
        <taxon>Cytophagia</taxon>
        <taxon>Cytophagales</taxon>
        <taxon>Cyclobacteriaceae</taxon>
        <taxon>Belliella</taxon>
    </lineage>
</organism>
<evidence type="ECO:0000313" key="2">
    <source>
        <dbReference type="Proteomes" id="UP000635885"/>
    </source>
</evidence>
<reference evidence="2" key="1">
    <citation type="journal article" date="2019" name="Int. J. Syst. Evol. Microbiol.">
        <title>The Global Catalogue of Microorganisms (GCM) 10K type strain sequencing project: providing services to taxonomists for standard genome sequencing and annotation.</title>
        <authorList>
            <consortium name="The Broad Institute Genomics Platform"/>
            <consortium name="The Broad Institute Genome Sequencing Center for Infectious Disease"/>
            <person name="Wu L."/>
            <person name="Ma J."/>
        </authorList>
    </citation>
    <scope>NUCLEOTIDE SEQUENCE [LARGE SCALE GENOMIC DNA]</scope>
    <source>
        <strain evidence="2">CGMCC 1.12479</strain>
    </source>
</reference>
<accession>A0ABQ1MCV0</accession>
<gene>
    <name evidence="1" type="ORF">GCM10010993_14980</name>
</gene>
<proteinExistence type="predicted"/>
<evidence type="ECO:0000313" key="1">
    <source>
        <dbReference type="EMBL" id="GGC37151.1"/>
    </source>
</evidence>
<dbReference type="Proteomes" id="UP000635885">
    <property type="component" value="Unassembled WGS sequence"/>
</dbReference>
<keyword evidence="2" id="KW-1185">Reference proteome</keyword>
<dbReference type="Gene3D" id="1.20.120.330">
    <property type="entry name" value="Nucleotidyltransferases domain 2"/>
    <property type="match status" value="1"/>
</dbReference>
<evidence type="ECO:0008006" key="3">
    <source>
        <dbReference type="Google" id="ProtNLM"/>
    </source>
</evidence>
<name>A0ABQ1MCV0_9BACT</name>
<sequence length="71" mass="8315">MHARRRQFDILIKSYGKARYASEFTVSQKDAEELCENVSSFIELTELMCKNRIKKFEVKPTELNLVTEKTA</sequence>
<comment type="caution">
    <text evidence="1">The sequence shown here is derived from an EMBL/GenBank/DDBJ whole genome shotgun (WGS) entry which is preliminary data.</text>
</comment>
<protein>
    <recommendedName>
        <fullName evidence="3">HEPN domain-containing protein</fullName>
    </recommendedName>
</protein>
<dbReference type="EMBL" id="BMFD01000004">
    <property type="protein sequence ID" value="GGC37151.1"/>
    <property type="molecule type" value="Genomic_DNA"/>
</dbReference>